<keyword evidence="11" id="KW-1185">Reference proteome</keyword>
<keyword evidence="4" id="KW-0238">DNA-binding</keyword>
<dbReference type="InterPro" id="IPR035965">
    <property type="entry name" value="PAS-like_dom_sf"/>
</dbReference>
<sequence length="629" mass="72367">MDNSEPLFFANSPEAMLVIDTNNGHILLANQKARELLQENKKLHSITNTDIKRFLGKNWSNFVVFTEEVQHKGEAWSNELHLQIQDQEIQVRTTGKLIQQQPHLLILGLIPLQQLKQQQTISEADYLQRQGLAHWQTIQTFFREFEQTNSLILNAVGEGVYGLDSKGLTTFVNPTAETLLGWRASEMLGQSMHDLIHHSHCDGSHYHSTECHIYSALHDGVTKRVTNEYFWRKDGSAIPVEYTSTPLIENGEILGAVIVFRDISERKKSEQKVQDALEEVKQLKQKLEQENQYLIENYKQEHHFSQIIGRSHKVHKITQKIAMVSHTNANVLITGESGTGKELIAQAIHDHSERKDRPMIRVNCASIPKDLFESEFFGHTKGAFTGAINDRIGRFELADGGTLFLDEVGEIPIELQSKLLRVLQEQQFERIGDTKTRKVNVRIIAATNRDLLHEIQQKRFREDLYFRLNVFPIESPPLRERLEDVPILAEHFLTRMCQKHHKPQLQLKVKHIQALQAYQWPGNIRELVHVIERAVIISQQQLSFELNDLELQAPPIDSKQNQEFNEVLSYPKLKQLEHENLLKALKLSQGKVFGTGSASESLQINPTTLNSKLKKFKINKYEFKNSLEN</sequence>
<dbReference type="InterPro" id="IPR002078">
    <property type="entry name" value="Sigma_54_int"/>
</dbReference>
<keyword evidence="6" id="KW-0175">Coiled coil</keyword>
<dbReference type="Pfam" id="PF13188">
    <property type="entry name" value="PAS_8"/>
    <property type="match status" value="1"/>
</dbReference>
<dbReference type="PROSITE" id="PS50113">
    <property type="entry name" value="PAC"/>
    <property type="match status" value="1"/>
</dbReference>
<dbReference type="PANTHER" id="PTHR32071:SF117">
    <property type="entry name" value="PTS-DEPENDENT DIHYDROXYACETONE KINASE OPERON REGULATORY PROTEIN-RELATED"/>
    <property type="match status" value="1"/>
</dbReference>
<evidence type="ECO:0000256" key="4">
    <source>
        <dbReference type="ARBA" id="ARBA00023125"/>
    </source>
</evidence>
<dbReference type="PROSITE" id="PS00676">
    <property type="entry name" value="SIGMA54_INTERACT_2"/>
    <property type="match status" value="1"/>
</dbReference>
<dbReference type="CDD" id="cd00009">
    <property type="entry name" value="AAA"/>
    <property type="match status" value="1"/>
</dbReference>
<dbReference type="InterPro" id="IPR000700">
    <property type="entry name" value="PAS-assoc_C"/>
</dbReference>
<dbReference type="PROSITE" id="PS00688">
    <property type="entry name" value="SIGMA54_INTERACT_3"/>
    <property type="match status" value="1"/>
</dbReference>
<dbReference type="SMART" id="SM00382">
    <property type="entry name" value="AAA"/>
    <property type="match status" value="1"/>
</dbReference>
<evidence type="ECO:0000256" key="5">
    <source>
        <dbReference type="ARBA" id="ARBA00023163"/>
    </source>
</evidence>
<dbReference type="Gene3D" id="1.10.8.60">
    <property type="match status" value="1"/>
</dbReference>
<dbReference type="Gene3D" id="1.10.10.60">
    <property type="entry name" value="Homeodomain-like"/>
    <property type="match status" value="1"/>
</dbReference>
<evidence type="ECO:0000259" key="7">
    <source>
        <dbReference type="PROSITE" id="PS50045"/>
    </source>
</evidence>
<dbReference type="InterPro" id="IPR025944">
    <property type="entry name" value="Sigma_54_int_dom_CS"/>
</dbReference>
<dbReference type="SUPFAM" id="SSF55785">
    <property type="entry name" value="PYP-like sensor domain (PAS domain)"/>
    <property type="match status" value="1"/>
</dbReference>
<dbReference type="PANTHER" id="PTHR32071">
    <property type="entry name" value="TRANSCRIPTIONAL REGULATORY PROTEIN"/>
    <property type="match status" value="1"/>
</dbReference>
<dbReference type="InterPro" id="IPR003593">
    <property type="entry name" value="AAA+_ATPase"/>
</dbReference>
<dbReference type="InterPro" id="IPR000014">
    <property type="entry name" value="PAS"/>
</dbReference>
<feature type="coiled-coil region" evidence="6">
    <location>
        <begin position="266"/>
        <end position="297"/>
    </location>
</feature>
<proteinExistence type="predicted"/>
<dbReference type="PROSITE" id="PS50045">
    <property type="entry name" value="SIGMA54_INTERACT_4"/>
    <property type="match status" value="1"/>
</dbReference>
<evidence type="ECO:0000256" key="2">
    <source>
        <dbReference type="ARBA" id="ARBA00022840"/>
    </source>
</evidence>
<evidence type="ECO:0000313" key="10">
    <source>
        <dbReference type="EMBL" id="MBO1927148.1"/>
    </source>
</evidence>
<dbReference type="Gene3D" id="3.40.50.300">
    <property type="entry name" value="P-loop containing nucleotide triphosphate hydrolases"/>
    <property type="match status" value="1"/>
</dbReference>
<protein>
    <submittedName>
        <fullName evidence="10">Sigma 54-interacting transcriptional regulator</fullName>
    </submittedName>
</protein>
<feature type="domain" description="Sigma-54 factor interaction" evidence="7">
    <location>
        <begin position="307"/>
        <end position="536"/>
    </location>
</feature>
<dbReference type="NCBIfam" id="TIGR00229">
    <property type="entry name" value="sensory_box"/>
    <property type="match status" value="1"/>
</dbReference>
<gene>
    <name evidence="10" type="ORF">J3998_06120</name>
</gene>
<dbReference type="RefSeq" id="WP_208148593.1">
    <property type="nucleotide sequence ID" value="NZ_JAGETV010000007.1"/>
</dbReference>
<dbReference type="PROSITE" id="PS50112">
    <property type="entry name" value="PAS"/>
    <property type="match status" value="1"/>
</dbReference>
<organism evidence="10 11">
    <name type="scientific">Thiomicrorhabdus marina</name>
    <dbReference type="NCBI Taxonomy" id="2818442"/>
    <lineage>
        <taxon>Bacteria</taxon>
        <taxon>Pseudomonadati</taxon>
        <taxon>Pseudomonadota</taxon>
        <taxon>Gammaproteobacteria</taxon>
        <taxon>Thiotrichales</taxon>
        <taxon>Piscirickettsiaceae</taxon>
        <taxon>Thiomicrorhabdus</taxon>
    </lineage>
</organism>
<dbReference type="Gene3D" id="3.30.450.20">
    <property type="entry name" value="PAS domain"/>
    <property type="match status" value="2"/>
</dbReference>
<keyword evidence="5" id="KW-0804">Transcription</keyword>
<dbReference type="Pfam" id="PF25601">
    <property type="entry name" value="AAA_lid_14"/>
    <property type="match status" value="1"/>
</dbReference>
<accession>A0ABS3Q495</accession>
<evidence type="ECO:0000259" key="9">
    <source>
        <dbReference type="PROSITE" id="PS50113"/>
    </source>
</evidence>
<evidence type="ECO:0000256" key="3">
    <source>
        <dbReference type="ARBA" id="ARBA00023015"/>
    </source>
</evidence>
<dbReference type="Proteomes" id="UP000664835">
    <property type="component" value="Unassembled WGS sequence"/>
</dbReference>
<dbReference type="Pfam" id="PF00158">
    <property type="entry name" value="Sigma54_activat"/>
    <property type="match status" value="1"/>
</dbReference>
<dbReference type="SMART" id="SM00086">
    <property type="entry name" value="PAC"/>
    <property type="match status" value="1"/>
</dbReference>
<dbReference type="InterPro" id="IPR025662">
    <property type="entry name" value="Sigma_54_int_dom_ATP-bd_1"/>
</dbReference>
<evidence type="ECO:0000313" key="11">
    <source>
        <dbReference type="Proteomes" id="UP000664835"/>
    </source>
</evidence>
<dbReference type="Pfam" id="PF00989">
    <property type="entry name" value="PAS"/>
    <property type="match status" value="1"/>
</dbReference>
<reference evidence="10 11" key="1">
    <citation type="submission" date="2021-03" db="EMBL/GenBank/DDBJ databases">
        <title>Thiomicrorhabdus sp.nov.,novel sulfur-oxidizing bacteria isolated from coastal sediment.</title>
        <authorList>
            <person name="Liu X."/>
        </authorList>
    </citation>
    <scope>NUCLEOTIDE SEQUENCE [LARGE SCALE GENOMIC DNA]</scope>
    <source>
        <strain evidence="10 11">6S2-11</strain>
    </source>
</reference>
<evidence type="ECO:0000256" key="1">
    <source>
        <dbReference type="ARBA" id="ARBA00022741"/>
    </source>
</evidence>
<keyword evidence="2" id="KW-0067">ATP-binding</keyword>
<keyword evidence="1" id="KW-0547">Nucleotide-binding</keyword>
<dbReference type="InterPro" id="IPR025943">
    <property type="entry name" value="Sigma_54_int_dom_ATP-bd_2"/>
</dbReference>
<dbReference type="SMART" id="SM00091">
    <property type="entry name" value="PAS"/>
    <property type="match status" value="2"/>
</dbReference>
<evidence type="ECO:0000259" key="8">
    <source>
        <dbReference type="PROSITE" id="PS50112"/>
    </source>
</evidence>
<comment type="caution">
    <text evidence="10">The sequence shown here is derived from an EMBL/GenBank/DDBJ whole genome shotgun (WGS) entry which is preliminary data.</text>
</comment>
<keyword evidence="3" id="KW-0805">Transcription regulation</keyword>
<dbReference type="InterPro" id="IPR058031">
    <property type="entry name" value="AAA_lid_NorR"/>
</dbReference>
<dbReference type="SUPFAM" id="SSF52540">
    <property type="entry name" value="P-loop containing nucleoside triphosphate hydrolases"/>
    <property type="match status" value="1"/>
</dbReference>
<name>A0ABS3Q495_9GAMM</name>
<dbReference type="InterPro" id="IPR027417">
    <property type="entry name" value="P-loop_NTPase"/>
</dbReference>
<dbReference type="EMBL" id="JAGETV010000007">
    <property type="protein sequence ID" value="MBO1927148.1"/>
    <property type="molecule type" value="Genomic_DNA"/>
</dbReference>
<feature type="domain" description="PAS" evidence="8">
    <location>
        <begin position="145"/>
        <end position="197"/>
    </location>
</feature>
<dbReference type="PROSITE" id="PS00675">
    <property type="entry name" value="SIGMA54_INTERACT_1"/>
    <property type="match status" value="1"/>
</dbReference>
<feature type="domain" description="PAC" evidence="9">
    <location>
        <begin position="224"/>
        <end position="275"/>
    </location>
</feature>
<dbReference type="InterPro" id="IPR001610">
    <property type="entry name" value="PAC"/>
</dbReference>
<dbReference type="InterPro" id="IPR013767">
    <property type="entry name" value="PAS_fold"/>
</dbReference>
<evidence type="ECO:0000256" key="6">
    <source>
        <dbReference type="SAM" id="Coils"/>
    </source>
</evidence>
<dbReference type="CDD" id="cd00130">
    <property type="entry name" value="PAS"/>
    <property type="match status" value="1"/>
</dbReference>